<feature type="non-terminal residue" evidence="1">
    <location>
        <position position="21"/>
    </location>
</feature>
<dbReference type="EMBL" id="AGQS02004205">
    <property type="protein sequence ID" value="KYF45050.1"/>
    <property type="molecule type" value="Genomic_DNA"/>
</dbReference>
<feature type="non-terminal residue" evidence="1">
    <location>
        <position position="1"/>
    </location>
</feature>
<protein>
    <submittedName>
        <fullName evidence="1">Uncharacterized protein</fullName>
    </submittedName>
</protein>
<comment type="caution">
    <text evidence="1">The sequence shown here is derived from an EMBL/GenBank/DDBJ whole genome shotgun (WGS) entry which is preliminary data.</text>
</comment>
<dbReference type="VEuPathDB" id="ToxoDB:TGARI_290460B"/>
<dbReference type="AlphaFoldDB" id="A0A139Y2E9"/>
<dbReference type="Proteomes" id="UP000074247">
    <property type="component" value="Unassembled WGS sequence"/>
</dbReference>
<accession>A0A139Y2E9</accession>
<sequence length="21" mass="2605">VLSLEFSWQAYENMIQEEFIK</sequence>
<evidence type="ECO:0000313" key="2">
    <source>
        <dbReference type="Proteomes" id="UP000074247"/>
    </source>
</evidence>
<proteinExistence type="predicted"/>
<gene>
    <name evidence="1" type="ORF">TGARI_290460B</name>
</gene>
<reference evidence="1 2" key="1">
    <citation type="journal article" date="2016" name="Nat. Commun.">
        <title>Local admixture of amplified and diversified secreted pathogenesis determinants shapes mosaic Toxoplasma gondii genomes.</title>
        <authorList>
            <person name="Lorenzi H."/>
            <person name="Khan A."/>
            <person name="Behnke M.S."/>
            <person name="Namasivayam S."/>
            <person name="Swapna L.S."/>
            <person name="Hadjithomas M."/>
            <person name="Karamycheva S."/>
            <person name="Pinney D."/>
            <person name="Brunk B.P."/>
            <person name="Ajioka J.W."/>
            <person name="Ajzenberg D."/>
            <person name="Boothroyd J.C."/>
            <person name="Boyle J.P."/>
            <person name="Darde M.L."/>
            <person name="Diaz-Miranda M.A."/>
            <person name="Dubey J.P."/>
            <person name="Fritz H.M."/>
            <person name="Gennari S.M."/>
            <person name="Gregory B.D."/>
            <person name="Kim K."/>
            <person name="Saeij J.P."/>
            <person name="Su C."/>
            <person name="White M.W."/>
            <person name="Zhu X.Q."/>
            <person name="Howe D.K."/>
            <person name="Rosenthal B.M."/>
            <person name="Grigg M.E."/>
            <person name="Parkinson J."/>
            <person name="Liu L."/>
            <person name="Kissinger J.C."/>
            <person name="Roos D.S."/>
            <person name="Sibley L.D."/>
        </authorList>
    </citation>
    <scope>NUCLEOTIDE SEQUENCE [LARGE SCALE GENOMIC DNA]</scope>
    <source>
        <strain evidence="1 2">ARI</strain>
    </source>
</reference>
<name>A0A139Y2E9_TOXGO</name>
<organism evidence="1 2">
    <name type="scientific">Toxoplasma gondii ARI</name>
    <dbReference type="NCBI Taxonomy" id="1074872"/>
    <lineage>
        <taxon>Eukaryota</taxon>
        <taxon>Sar</taxon>
        <taxon>Alveolata</taxon>
        <taxon>Apicomplexa</taxon>
        <taxon>Conoidasida</taxon>
        <taxon>Coccidia</taxon>
        <taxon>Eucoccidiorida</taxon>
        <taxon>Eimeriorina</taxon>
        <taxon>Sarcocystidae</taxon>
        <taxon>Toxoplasma</taxon>
    </lineage>
</organism>
<evidence type="ECO:0000313" key="1">
    <source>
        <dbReference type="EMBL" id="KYF45050.1"/>
    </source>
</evidence>